<organism evidence="1 2">
    <name type="scientific">Streptomyces chryseus</name>
    <dbReference type="NCBI Taxonomy" id="68186"/>
    <lineage>
        <taxon>Bacteria</taxon>
        <taxon>Bacillati</taxon>
        <taxon>Actinomycetota</taxon>
        <taxon>Actinomycetes</taxon>
        <taxon>Kitasatosporales</taxon>
        <taxon>Streptomycetaceae</taxon>
        <taxon>Streptomyces</taxon>
    </lineage>
</organism>
<evidence type="ECO:0008006" key="3">
    <source>
        <dbReference type="Google" id="ProtNLM"/>
    </source>
</evidence>
<dbReference type="EMBL" id="BMVO01000003">
    <property type="protein sequence ID" value="GHA95277.1"/>
    <property type="molecule type" value="Genomic_DNA"/>
</dbReference>
<accession>A0ABQ3DMN5</accession>
<gene>
    <name evidence="1" type="ORF">GCM10010346_17630</name>
</gene>
<dbReference type="Proteomes" id="UP000599437">
    <property type="component" value="Unassembled WGS sequence"/>
</dbReference>
<keyword evidence="2" id="KW-1185">Reference proteome</keyword>
<name>A0ABQ3DMN5_9ACTN</name>
<dbReference type="Pfam" id="PF14435">
    <property type="entry name" value="SUKH-4"/>
    <property type="match status" value="1"/>
</dbReference>
<proteinExistence type="predicted"/>
<dbReference type="InterPro" id="IPR025851">
    <property type="entry name" value="SUKH-4"/>
</dbReference>
<sequence>MIPTTFEGAFRMTTQEQAVTTADRWLNPEGAGERREVRMREFDLGWVVWGAPAPMEQDPETGERRPPAEIGDACGVVDRRTGELTVWPSVPVDEVVRMYRLKHGGDGSGADARPITGPGNTSVFTYTDPATGEETTLFRNSGPGLPPSEHQAAAELRRMGVPNENVLAIHTDLRPSLLPGGYTAELLHTYRNASLSCSQTYGTRPEARAEGVAGLVQHVEMMHQVAGQQPPPRPHRIPAPTHVPPVEPLRDVALGRHLTDIFGTDGARRYDADDLAATPLPHDTQSLLTWAGLPVDLPLFFAADRPEAPPAGGLFTDVATNLRVRRSPAGEEKIAALAHLTRIGWDGVAVLAVQCLPGSTEPNGLGAVWAIDPVTASPRYVNISLGAYVRSLALLATVRERMQGLDPVAAGAAVAELQEQLVAIDATALVNPDGWWSLIVEQMWHGLF</sequence>
<evidence type="ECO:0000313" key="2">
    <source>
        <dbReference type="Proteomes" id="UP000599437"/>
    </source>
</evidence>
<reference evidence="2" key="1">
    <citation type="journal article" date="2019" name="Int. J. Syst. Evol. Microbiol.">
        <title>The Global Catalogue of Microorganisms (GCM) 10K type strain sequencing project: providing services to taxonomists for standard genome sequencing and annotation.</title>
        <authorList>
            <consortium name="The Broad Institute Genomics Platform"/>
            <consortium name="The Broad Institute Genome Sequencing Center for Infectious Disease"/>
            <person name="Wu L."/>
            <person name="Ma J."/>
        </authorList>
    </citation>
    <scope>NUCLEOTIDE SEQUENCE [LARGE SCALE GENOMIC DNA]</scope>
    <source>
        <strain evidence="2">JCM 4737</strain>
    </source>
</reference>
<protein>
    <recommendedName>
        <fullName evidence="3">Nucleic acid/nucleotide deaminase of polymorphic system toxin</fullName>
    </recommendedName>
</protein>
<dbReference type="Pfam" id="PF14440">
    <property type="entry name" value="XOO_2897-deam"/>
    <property type="match status" value="1"/>
</dbReference>
<comment type="caution">
    <text evidence="1">The sequence shown here is derived from an EMBL/GenBank/DDBJ whole genome shotgun (WGS) entry which is preliminary data.</text>
</comment>
<evidence type="ECO:0000313" key="1">
    <source>
        <dbReference type="EMBL" id="GHA95277.1"/>
    </source>
</evidence>
<dbReference type="InterPro" id="IPR032722">
    <property type="entry name" value="Deaminase_XOO_2897"/>
</dbReference>